<feature type="domain" description="CFAP74 third Ig-like" evidence="2">
    <location>
        <begin position="571"/>
        <end position="672"/>
    </location>
</feature>
<dbReference type="AlphaFoldDB" id="A0A0M9AB50"/>
<dbReference type="Pfam" id="PF24798">
    <property type="entry name" value="Ig-CFAP74_4th"/>
    <property type="match status" value="1"/>
</dbReference>
<dbReference type="PANTHER" id="PTHR22538">
    <property type="entry name" value="CILIA- AND FLAGELLA-ASSOCIATED PROTEIN 74"/>
    <property type="match status" value="1"/>
</dbReference>
<organism evidence="4 5">
    <name type="scientific">Melipona quadrifasciata</name>
    <dbReference type="NCBI Taxonomy" id="166423"/>
    <lineage>
        <taxon>Eukaryota</taxon>
        <taxon>Metazoa</taxon>
        <taxon>Ecdysozoa</taxon>
        <taxon>Arthropoda</taxon>
        <taxon>Hexapoda</taxon>
        <taxon>Insecta</taxon>
        <taxon>Pterygota</taxon>
        <taxon>Neoptera</taxon>
        <taxon>Endopterygota</taxon>
        <taxon>Hymenoptera</taxon>
        <taxon>Apocrita</taxon>
        <taxon>Aculeata</taxon>
        <taxon>Apoidea</taxon>
        <taxon>Anthophila</taxon>
        <taxon>Apidae</taxon>
        <taxon>Melipona</taxon>
    </lineage>
</organism>
<dbReference type="InterPro" id="IPR013783">
    <property type="entry name" value="Ig-like_fold"/>
</dbReference>
<dbReference type="STRING" id="166423.A0A0M9AB50"/>
<proteinExistence type="predicted"/>
<protein>
    <submittedName>
        <fullName evidence="4">Uncharacterized protein</fullName>
    </submittedName>
</protein>
<accession>A0A0M9AB50</accession>
<feature type="region of interest" description="Disordered" evidence="1">
    <location>
        <begin position="840"/>
        <end position="866"/>
    </location>
</feature>
<dbReference type="Gene3D" id="2.60.40.10">
    <property type="entry name" value="Immunoglobulins"/>
    <property type="match status" value="1"/>
</dbReference>
<evidence type="ECO:0000313" key="5">
    <source>
        <dbReference type="Proteomes" id="UP000053105"/>
    </source>
</evidence>
<dbReference type="EMBL" id="KQ435711">
    <property type="protein sequence ID" value="KOX79663.1"/>
    <property type="molecule type" value="Genomic_DNA"/>
</dbReference>
<dbReference type="InterPro" id="IPR056310">
    <property type="entry name" value="Ig-CFAP74_4th"/>
</dbReference>
<sequence>MQGTTCENLSNKPKPLVFGGCLFDERTRARLERENQETLKGLLTLEGRKKIRKKEELELQRKDKHEDEQKQEAREDEKLKDLKFTKWSKLKILRKRKENKKWEEYLNRYEKWTFCAALIKLKIFLSHLEWHRTCHLKERTLIRKNIRLKNILRIRWKYNIDETLPPDSTIFDKYERERKRQLKLRQERMIKIITKITQEMNNGIRLRKKPRDICLKRLKLDISQKNLAKISFEKIRSEESLTGEKSVPEINERNRKIEDSTVKDLKLEESRRKDVENKKEEDIAEGKRESEKFAVKRSNSSMEEVFERDTCFFAIPCIITFEDFEVNKKYSRKVIIRNKTANWAYLRFHKVYAETWEPGVIEVDTMDAARLKPGLDVTVNVKFSPIHEEEVTGEISFLTLSAEYPETFHEFRVSVRCTPQSAVPVLDPTELRFPSAPIWRYNDVNFNERVLTVSNDGRKSFSLVIEERNDRDHSFLWRSDRADIQSLTSSISCFGENGNMENNENTLGNQNSRKKYRIEVPPKSKCYLKITFRPRCIGLHHEMLEICFLTDNKTLGQLSVPIWAEVTGYQIYLDPPCVDLGIVTIDSDVCQQFFNIVNNGRSPVNILMKIPKNLGNQASVYPKSTIVQSGSRSKINVRLIPKSSIVEVSKRFYEPVSNMLEFPIQVQIMSQGSEKPPPLMLKVLATLTTSRGLTLEPGYVELGHVHTHESVYAELTLTNESLLIQEYAFIDLSPSMEIQPNHGFGAILPGETIKLHLIYSPCLTDIPGNEIRANGLSGERSFQVQVVTLAELAGNKRQTILNKLKDEINTRSIIPRSRGFPHPVPVNVKTPKVLRRTINQNEDDPEMQLNNDTVINRGDENGKKSF</sequence>
<dbReference type="Pfam" id="PF24771">
    <property type="entry name" value="Ig_CFAP74_1st"/>
    <property type="match status" value="1"/>
</dbReference>
<name>A0A0M9AB50_9HYME</name>
<dbReference type="InterPro" id="IPR056307">
    <property type="entry name" value="Ig-CFAP74_3rd"/>
</dbReference>
<feature type="compositionally biased region" description="Basic and acidic residues" evidence="1">
    <location>
        <begin position="857"/>
        <end position="866"/>
    </location>
</feature>
<reference evidence="4 5" key="1">
    <citation type="submission" date="2015-07" db="EMBL/GenBank/DDBJ databases">
        <title>The genome of Melipona quadrifasciata.</title>
        <authorList>
            <person name="Pan H."/>
            <person name="Kapheim K."/>
        </authorList>
    </citation>
    <scope>NUCLEOTIDE SEQUENCE [LARGE SCALE GENOMIC DNA]</scope>
    <source>
        <strain evidence="4">0111107301</strain>
        <tissue evidence="4">Whole body</tissue>
    </source>
</reference>
<evidence type="ECO:0000259" key="2">
    <source>
        <dbReference type="Pfam" id="PF24778"/>
    </source>
</evidence>
<dbReference type="PANTHER" id="PTHR22538:SF0">
    <property type="entry name" value="CILIA- AND FLAGELLA-ASSOCIATED PROTEIN 74"/>
    <property type="match status" value="1"/>
</dbReference>
<evidence type="ECO:0000256" key="1">
    <source>
        <dbReference type="SAM" id="MobiDB-lite"/>
    </source>
</evidence>
<gene>
    <name evidence="4" type="ORF">WN51_02929</name>
</gene>
<keyword evidence="5" id="KW-1185">Reference proteome</keyword>
<evidence type="ECO:0000313" key="4">
    <source>
        <dbReference type="EMBL" id="KOX79663.1"/>
    </source>
</evidence>
<dbReference type="Pfam" id="PF24778">
    <property type="entry name" value="Ig-CFAP74_3rd"/>
    <property type="match status" value="1"/>
</dbReference>
<feature type="domain" description="CFAP74 fourth Ig-like" evidence="3">
    <location>
        <begin position="697"/>
        <end position="765"/>
    </location>
</feature>
<dbReference type="Proteomes" id="UP000053105">
    <property type="component" value="Unassembled WGS sequence"/>
</dbReference>
<evidence type="ECO:0000259" key="3">
    <source>
        <dbReference type="Pfam" id="PF24798"/>
    </source>
</evidence>
<dbReference type="OrthoDB" id="7616979at2759"/>